<gene>
    <name evidence="1" type="ORF">SAMN05421553_3758</name>
</gene>
<sequence length="66" mass="7649">MAWVVKMTGDDGVFYGSTPDHEGLRYRLGNQESAEMFDSKEAAEAVFYWFHQIRDLQKYSLEAVLI</sequence>
<dbReference type="EMBL" id="FNSC01000001">
    <property type="protein sequence ID" value="SED97320.1"/>
    <property type="molecule type" value="Genomic_DNA"/>
</dbReference>
<dbReference type="AlphaFoldDB" id="A0A1H5F1X0"/>
<organism evidence="1 2">
    <name type="scientific">Pseudomonas anguilliseptica</name>
    <dbReference type="NCBI Taxonomy" id="53406"/>
    <lineage>
        <taxon>Bacteria</taxon>
        <taxon>Pseudomonadati</taxon>
        <taxon>Pseudomonadota</taxon>
        <taxon>Gammaproteobacteria</taxon>
        <taxon>Pseudomonadales</taxon>
        <taxon>Pseudomonadaceae</taxon>
        <taxon>Pseudomonas</taxon>
    </lineage>
</organism>
<accession>A0A1H5F1X0</accession>
<keyword evidence="2" id="KW-1185">Reference proteome</keyword>
<reference evidence="2" key="1">
    <citation type="submission" date="2016-10" db="EMBL/GenBank/DDBJ databases">
        <authorList>
            <person name="Varghese N."/>
            <person name="Submissions S."/>
        </authorList>
    </citation>
    <scope>NUCLEOTIDE SEQUENCE [LARGE SCALE GENOMIC DNA]</scope>
    <source>
        <strain evidence="2">DSM 12111</strain>
    </source>
</reference>
<dbReference type="Proteomes" id="UP000242849">
    <property type="component" value="Unassembled WGS sequence"/>
</dbReference>
<evidence type="ECO:0000313" key="1">
    <source>
        <dbReference type="EMBL" id="SED97320.1"/>
    </source>
</evidence>
<dbReference type="RefSeq" id="WP_090385673.1">
    <property type="nucleotide sequence ID" value="NZ_FNSC01000001.1"/>
</dbReference>
<dbReference type="OrthoDB" id="7020666at2"/>
<proteinExistence type="predicted"/>
<name>A0A1H5F1X0_PSEAG</name>
<evidence type="ECO:0000313" key="2">
    <source>
        <dbReference type="Proteomes" id="UP000242849"/>
    </source>
</evidence>
<protein>
    <submittedName>
        <fullName evidence="1">Uncharacterized protein</fullName>
    </submittedName>
</protein>